<dbReference type="AlphaFoldDB" id="A0A0B0ICZ5"/>
<proteinExistence type="predicted"/>
<dbReference type="EMBL" id="JRJU01000063">
    <property type="protein sequence ID" value="KHF37889.1"/>
    <property type="molecule type" value="Genomic_DNA"/>
</dbReference>
<keyword evidence="3" id="KW-1185">Reference proteome</keyword>
<comment type="caution">
    <text evidence="2">The sequence shown here is derived from an EMBL/GenBank/DDBJ whole genome shotgun (WGS) entry which is preliminary data.</text>
</comment>
<dbReference type="eggNOG" id="ENOG5032V1W">
    <property type="taxonomic scope" value="Bacteria"/>
</dbReference>
<keyword evidence="1" id="KW-0472">Membrane</keyword>
<evidence type="ECO:0000313" key="2">
    <source>
        <dbReference type="EMBL" id="KHF37889.1"/>
    </source>
</evidence>
<evidence type="ECO:0000313" key="3">
    <source>
        <dbReference type="Proteomes" id="UP000030832"/>
    </source>
</evidence>
<feature type="transmembrane region" description="Helical" evidence="1">
    <location>
        <begin position="12"/>
        <end position="30"/>
    </location>
</feature>
<protein>
    <submittedName>
        <fullName evidence="2">Uncharacterized protein</fullName>
    </submittedName>
</protein>
<dbReference type="Proteomes" id="UP000030832">
    <property type="component" value="Unassembled WGS sequence"/>
</dbReference>
<gene>
    <name evidence="2" type="ORF">LQ50_24575</name>
</gene>
<organism evidence="2 3">
    <name type="scientific">Halalkalibacter okhensis</name>
    <dbReference type="NCBI Taxonomy" id="333138"/>
    <lineage>
        <taxon>Bacteria</taxon>
        <taxon>Bacillati</taxon>
        <taxon>Bacillota</taxon>
        <taxon>Bacilli</taxon>
        <taxon>Bacillales</taxon>
        <taxon>Bacillaceae</taxon>
        <taxon>Halalkalibacter</taxon>
    </lineage>
</organism>
<reference evidence="2 3" key="1">
    <citation type="submission" date="2014-09" db="EMBL/GenBank/DDBJ databases">
        <title>Genome sequencing and annotation of Bacillus Okhensis strain Kh10-101T.</title>
        <authorList>
            <person name="Prakash J.S."/>
        </authorList>
    </citation>
    <scope>NUCLEOTIDE SEQUENCE [LARGE SCALE GENOMIC DNA]</scope>
    <source>
        <strain evidence="3">Kh10-101T</strain>
    </source>
</reference>
<sequence length="77" mass="9024">VLTIQFKERLWFVLMICLLLCSLGMAWRLWLEWGEFSLVEHMNPTVYVGYPIIISLIITGFYSIISSVYGKKTKFES</sequence>
<feature type="transmembrane region" description="Helical" evidence="1">
    <location>
        <begin position="50"/>
        <end position="70"/>
    </location>
</feature>
<accession>A0A0B0ICZ5</accession>
<evidence type="ECO:0000256" key="1">
    <source>
        <dbReference type="SAM" id="Phobius"/>
    </source>
</evidence>
<feature type="non-terminal residue" evidence="2">
    <location>
        <position position="1"/>
    </location>
</feature>
<keyword evidence="1" id="KW-0812">Transmembrane</keyword>
<name>A0A0B0ICZ5_9BACI</name>
<keyword evidence="1" id="KW-1133">Transmembrane helix</keyword>